<feature type="domain" description="Methyltransferase type 11" evidence="1">
    <location>
        <begin position="57"/>
        <end position="126"/>
    </location>
</feature>
<dbReference type="Proteomes" id="UP000601768">
    <property type="component" value="Unassembled WGS sequence"/>
</dbReference>
<evidence type="ECO:0000313" key="3">
    <source>
        <dbReference type="Proteomes" id="UP000601768"/>
    </source>
</evidence>
<dbReference type="RefSeq" id="WP_186504946.1">
    <property type="nucleotide sequence ID" value="NZ_JACNEP010000001.1"/>
</dbReference>
<keyword evidence="2" id="KW-0808">Transferase</keyword>
<evidence type="ECO:0000259" key="1">
    <source>
        <dbReference type="Pfam" id="PF08241"/>
    </source>
</evidence>
<protein>
    <submittedName>
        <fullName evidence="2">Methyltransferase domain-containing protein</fullName>
    </submittedName>
</protein>
<proteinExistence type="predicted"/>
<accession>A0A8J6IRI4</accession>
<dbReference type="InterPro" id="IPR013216">
    <property type="entry name" value="Methyltransf_11"/>
</dbReference>
<gene>
    <name evidence="2" type="ORF">H8B19_01200</name>
</gene>
<organism evidence="2 3">
    <name type="scientific">Neptunicella marina</name>
    <dbReference type="NCBI Taxonomy" id="2125989"/>
    <lineage>
        <taxon>Bacteria</taxon>
        <taxon>Pseudomonadati</taxon>
        <taxon>Pseudomonadota</taxon>
        <taxon>Gammaproteobacteria</taxon>
        <taxon>Alteromonadales</taxon>
        <taxon>Alteromonadaceae</taxon>
        <taxon>Neptunicella</taxon>
    </lineage>
</organism>
<name>A0A8J6IRI4_9ALTE</name>
<dbReference type="Pfam" id="PF08241">
    <property type="entry name" value="Methyltransf_11"/>
    <property type="match status" value="1"/>
</dbReference>
<dbReference type="EMBL" id="JACNEP010000001">
    <property type="protein sequence ID" value="MBC3764475.1"/>
    <property type="molecule type" value="Genomic_DNA"/>
</dbReference>
<dbReference type="SUPFAM" id="SSF53335">
    <property type="entry name" value="S-adenosyl-L-methionine-dependent methyltransferases"/>
    <property type="match status" value="1"/>
</dbReference>
<dbReference type="InterPro" id="IPR029063">
    <property type="entry name" value="SAM-dependent_MTases_sf"/>
</dbReference>
<keyword evidence="3" id="KW-1185">Reference proteome</keyword>
<reference evidence="2" key="1">
    <citation type="journal article" date="2018" name="Int. J. Syst. Evol. Microbiol.">
        <title>Neptunicella marina gen. nov., sp. nov., isolated from surface seawater.</title>
        <authorList>
            <person name="Liu X."/>
            <person name="Lai Q."/>
            <person name="Du Y."/>
            <person name="Zhang X."/>
            <person name="Liu Z."/>
            <person name="Sun F."/>
            <person name="Shao Z."/>
        </authorList>
    </citation>
    <scope>NUCLEOTIDE SEQUENCE</scope>
    <source>
        <strain evidence="2">S27-2</strain>
    </source>
</reference>
<dbReference type="Gene3D" id="3.40.50.150">
    <property type="entry name" value="Vaccinia Virus protein VP39"/>
    <property type="match status" value="1"/>
</dbReference>
<sequence>MKPALLDNKLHYPDNWQQMPMGERILQLSNAHLSEKCRQFFGYQLVQLGQLSCQLDLTCCPIKHQILQTTKACEGSTLVSKATSLPYQENSIDAFVLAHELDFARDPHQILREVHYALIPEGHVVISGFNPFSLAGLRRLIPLKKHPLLHQARFFRAARIKDWLQLLGFEILSDQRFLFAEMLWPKLAESDGRIQRFSERYLPLLGSVYMIVARKRESTLTMIKPKWQMSRKFSPVGASVQALHRESR</sequence>
<keyword evidence="2" id="KW-0489">Methyltransferase</keyword>
<dbReference type="GO" id="GO:0032259">
    <property type="term" value="P:methylation"/>
    <property type="evidence" value="ECO:0007669"/>
    <property type="project" value="UniProtKB-KW"/>
</dbReference>
<evidence type="ECO:0000313" key="2">
    <source>
        <dbReference type="EMBL" id="MBC3764475.1"/>
    </source>
</evidence>
<reference evidence="2" key="2">
    <citation type="submission" date="2020-08" db="EMBL/GenBank/DDBJ databases">
        <authorList>
            <person name="Lai Q."/>
        </authorList>
    </citation>
    <scope>NUCLEOTIDE SEQUENCE</scope>
    <source>
        <strain evidence="2">S27-2</strain>
    </source>
</reference>
<dbReference type="GO" id="GO:0008757">
    <property type="term" value="F:S-adenosylmethionine-dependent methyltransferase activity"/>
    <property type="evidence" value="ECO:0007669"/>
    <property type="project" value="InterPro"/>
</dbReference>
<comment type="caution">
    <text evidence="2">The sequence shown here is derived from an EMBL/GenBank/DDBJ whole genome shotgun (WGS) entry which is preliminary data.</text>
</comment>
<dbReference type="AlphaFoldDB" id="A0A8J6IRI4"/>